<name>A0AAN4VWV4_9BACT</name>
<reference evidence="1 2" key="1">
    <citation type="submission" date="2021-12" db="EMBL/GenBank/DDBJ databases">
        <title>Genome sequencing of bacteria with rrn-lacking chromosome and rrn-plasmid.</title>
        <authorList>
            <person name="Anda M."/>
            <person name="Iwasaki W."/>
        </authorList>
    </citation>
    <scope>NUCLEOTIDE SEQUENCE [LARGE SCALE GENOMIC DNA]</scope>
    <source>
        <strain evidence="1 2">NBRC 15940</strain>
    </source>
</reference>
<comment type="caution">
    <text evidence="1">The sequence shown here is derived from an EMBL/GenBank/DDBJ whole genome shotgun (WGS) entry which is preliminary data.</text>
</comment>
<evidence type="ECO:0000313" key="1">
    <source>
        <dbReference type="EMBL" id="GJM61589.1"/>
    </source>
</evidence>
<dbReference type="EMBL" id="BQKE01000001">
    <property type="protein sequence ID" value="GJM61589.1"/>
    <property type="molecule type" value="Genomic_DNA"/>
</dbReference>
<dbReference type="AlphaFoldDB" id="A0AAN4VWV4"/>
<evidence type="ECO:0008006" key="3">
    <source>
        <dbReference type="Google" id="ProtNLM"/>
    </source>
</evidence>
<accession>A0AAN4VWV4</accession>
<evidence type="ECO:0000313" key="2">
    <source>
        <dbReference type="Proteomes" id="UP001310022"/>
    </source>
</evidence>
<dbReference type="RefSeq" id="WP_338237111.1">
    <property type="nucleotide sequence ID" value="NZ_BQKE01000001.1"/>
</dbReference>
<sequence length="519" mass="62370">MAKQQTDHLFQLVKSLSKSEKRNFKLYVKRNSSSEGAKFLQLFDLIDKQEEYDEVLLMKKAKDIKKVQLSNLKAHLYKQLLTSLRLNYKNSDIAISIREQIDYAKILYNRGLYMQSLKILDKVKSLAYKYHQIRQIKTIIEFEKRIESQFITRSISTRAEDLTRESDKINTISQRMSLFSNLAIRLYGLFLKKGHTYDGAYREEADRMYQEGLPEYVEEELTFHEKLNLYHAKQWYYYLTQDFRNAYKYCSKWVGLFADQPEMKSIIPDMYIKGLDNLLNACFLSAYYSKFNEIFQELEAVHEEEPLMNIENIRILQFTTRSTHLINKHFMDGQYKEGIKEVPVIEEGLALYKRNLDNHIVLSLYYKIACLYFGDGDYHTTIKYLNRIVDFKDTELRGDLHAFARLLLVICYFELEEYDYLEYLLKSTYRFLMKESELYEVQRVILRFIRRLPYLAHDQLMEEFKKYRTILHQLREDPREQRPFLYLDLLVWLDSKIEKRSISEIVQERCEVTLKGMKI</sequence>
<proteinExistence type="predicted"/>
<protein>
    <recommendedName>
        <fullName evidence="3">Tetratricopeptide repeat protein</fullName>
    </recommendedName>
</protein>
<organism evidence="1 2">
    <name type="scientific">Persicobacter diffluens</name>
    <dbReference type="NCBI Taxonomy" id="981"/>
    <lineage>
        <taxon>Bacteria</taxon>
        <taxon>Pseudomonadati</taxon>
        <taxon>Bacteroidota</taxon>
        <taxon>Cytophagia</taxon>
        <taxon>Cytophagales</taxon>
        <taxon>Persicobacteraceae</taxon>
        <taxon>Persicobacter</taxon>
    </lineage>
</organism>
<gene>
    <name evidence="1" type="ORF">PEDI_21410</name>
</gene>
<dbReference type="Proteomes" id="UP001310022">
    <property type="component" value="Unassembled WGS sequence"/>
</dbReference>
<keyword evidence="2" id="KW-1185">Reference proteome</keyword>